<comment type="caution">
    <text evidence="1">The sequence shown here is derived from an EMBL/GenBank/DDBJ whole genome shotgun (WGS) entry which is preliminary data.</text>
</comment>
<dbReference type="Proteomes" id="UP000821845">
    <property type="component" value="Chromosome 7"/>
</dbReference>
<protein>
    <submittedName>
        <fullName evidence="1">Uncharacterized protein</fullName>
    </submittedName>
</protein>
<proteinExistence type="predicted"/>
<accession>A0ACB7RVA8</accession>
<evidence type="ECO:0000313" key="1">
    <source>
        <dbReference type="EMBL" id="KAH6926135.1"/>
    </source>
</evidence>
<reference evidence="1" key="1">
    <citation type="submission" date="2020-05" db="EMBL/GenBank/DDBJ databases">
        <title>Large-scale comparative analyses of tick genomes elucidate their genetic diversity and vector capacities.</title>
        <authorList>
            <person name="Jia N."/>
            <person name="Wang J."/>
            <person name="Shi W."/>
            <person name="Du L."/>
            <person name="Sun Y."/>
            <person name="Zhan W."/>
            <person name="Jiang J."/>
            <person name="Wang Q."/>
            <person name="Zhang B."/>
            <person name="Ji P."/>
            <person name="Sakyi L.B."/>
            <person name="Cui X."/>
            <person name="Yuan T."/>
            <person name="Jiang B."/>
            <person name="Yang W."/>
            <person name="Lam T.T.-Y."/>
            <person name="Chang Q."/>
            <person name="Ding S."/>
            <person name="Wang X."/>
            <person name="Zhu J."/>
            <person name="Ruan X."/>
            <person name="Zhao L."/>
            <person name="Wei J."/>
            <person name="Que T."/>
            <person name="Du C."/>
            <person name="Cheng J."/>
            <person name="Dai P."/>
            <person name="Han X."/>
            <person name="Huang E."/>
            <person name="Gao Y."/>
            <person name="Liu J."/>
            <person name="Shao H."/>
            <person name="Ye R."/>
            <person name="Li L."/>
            <person name="Wei W."/>
            <person name="Wang X."/>
            <person name="Wang C."/>
            <person name="Yang T."/>
            <person name="Huo Q."/>
            <person name="Li W."/>
            <person name="Guo W."/>
            <person name="Chen H."/>
            <person name="Zhou L."/>
            <person name="Ni X."/>
            <person name="Tian J."/>
            <person name="Zhou Y."/>
            <person name="Sheng Y."/>
            <person name="Liu T."/>
            <person name="Pan Y."/>
            <person name="Xia L."/>
            <person name="Li J."/>
            <person name="Zhao F."/>
            <person name="Cao W."/>
        </authorList>
    </citation>
    <scope>NUCLEOTIDE SEQUENCE</scope>
    <source>
        <strain evidence="1">Hyas-2018</strain>
    </source>
</reference>
<gene>
    <name evidence="1" type="ORF">HPB50_015134</name>
</gene>
<name>A0ACB7RVA8_HYAAI</name>
<evidence type="ECO:0000313" key="2">
    <source>
        <dbReference type="Proteomes" id="UP000821845"/>
    </source>
</evidence>
<keyword evidence="2" id="KW-1185">Reference proteome</keyword>
<organism evidence="1 2">
    <name type="scientific">Hyalomma asiaticum</name>
    <name type="common">Tick</name>
    <dbReference type="NCBI Taxonomy" id="266040"/>
    <lineage>
        <taxon>Eukaryota</taxon>
        <taxon>Metazoa</taxon>
        <taxon>Ecdysozoa</taxon>
        <taxon>Arthropoda</taxon>
        <taxon>Chelicerata</taxon>
        <taxon>Arachnida</taxon>
        <taxon>Acari</taxon>
        <taxon>Parasitiformes</taxon>
        <taxon>Ixodida</taxon>
        <taxon>Ixodoidea</taxon>
        <taxon>Ixodidae</taxon>
        <taxon>Hyalomminae</taxon>
        <taxon>Hyalomma</taxon>
    </lineage>
</organism>
<dbReference type="EMBL" id="CM023487">
    <property type="protein sequence ID" value="KAH6926135.1"/>
    <property type="molecule type" value="Genomic_DNA"/>
</dbReference>
<sequence length="261" mass="29102">MAPPGKRRKVYLDRGEYFDVPWSTRDRHEKAHAKATASTTHATTAGTVTHAVHSGNAASPDASEQTNRNGDAVSRDVSTDDDGSDNSQKQLNFLIDQTKEDLYNNLSALQQPSTTIDDITRAQCYSRFRAEQNLGPDDLTLTINTDGSPVWKSSKTSVWPLQFIVNDLPPQVRFKHPILAGLWFGNTHPQMQLFLQKFVEEVNSTDALQWAHKGSIHESKPYVLCVSVDAPARAAVQNMVTFNGYFGCTWCLIRGEHREGE</sequence>